<dbReference type="EMBL" id="KN837381">
    <property type="protein sequence ID" value="KIJ26157.1"/>
    <property type="molecule type" value="Genomic_DNA"/>
</dbReference>
<evidence type="ECO:0000313" key="3">
    <source>
        <dbReference type="Proteomes" id="UP000054279"/>
    </source>
</evidence>
<feature type="region of interest" description="Disordered" evidence="1">
    <location>
        <begin position="1"/>
        <end position="50"/>
    </location>
</feature>
<dbReference type="HOGENOM" id="CLU_012886_3_1_1"/>
<feature type="compositionally biased region" description="Polar residues" evidence="1">
    <location>
        <begin position="37"/>
        <end position="48"/>
    </location>
</feature>
<feature type="region of interest" description="Disordered" evidence="1">
    <location>
        <begin position="203"/>
        <end position="228"/>
    </location>
</feature>
<sequence>MSHKCGNRRTWADELSVPAVEDSEPTPGLTMGDLMNPPSTSVDSQQSPEVLALEHPDKPSVQAYGFKPQLIGRSFRYSHQGSDSPRRVAVASGTATQGSHSPQGMDQGSELWQNLGDALSDPDHVSPDAGDMDEEENFTIPASEVSILCQEYTDFINLKDNAEIGLSEVMEATEQLNTVFNHIRTSMNRMSPRMKELFIVPSKKASGKTHEPRNNQAHDKAAANAATE</sequence>
<organism evidence="2 3">
    <name type="scientific">Sphaerobolus stellatus (strain SS14)</name>
    <dbReference type="NCBI Taxonomy" id="990650"/>
    <lineage>
        <taxon>Eukaryota</taxon>
        <taxon>Fungi</taxon>
        <taxon>Dikarya</taxon>
        <taxon>Basidiomycota</taxon>
        <taxon>Agaricomycotina</taxon>
        <taxon>Agaricomycetes</taxon>
        <taxon>Phallomycetidae</taxon>
        <taxon>Geastrales</taxon>
        <taxon>Sphaerobolaceae</taxon>
        <taxon>Sphaerobolus</taxon>
    </lineage>
</organism>
<evidence type="ECO:0000256" key="1">
    <source>
        <dbReference type="SAM" id="MobiDB-lite"/>
    </source>
</evidence>
<dbReference type="Proteomes" id="UP000054279">
    <property type="component" value="Unassembled WGS sequence"/>
</dbReference>
<dbReference type="AlphaFoldDB" id="A0A0C9UAP3"/>
<name>A0A0C9UAP3_SPHS4</name>
<feature type="region of interest" description="Disordered" evidence="1">
    <location>
        <begin position="75"/>
        <end position="117"/>
    </location>
</feature>
<reference evidence="2 3" key="1">
    <citation type="submission" date="2014-06" db="EMBL/GenBank/DDBJ databases">
        <title>Evolutionary Origins and Diversification of the Mycorrhizal Mutualists.</title>
        <authorList>
            <consortium name="DOE Joint Genome Institute"/>
            <consortium name="Mycorrhizal Genomics Consortium"/>
            <person name="Kohler A."/>
            <person name="Kuo A."/>
            <person name="Nagy L.G."/>
            <person name="Floudas D."/>
            <person name="Copeland A."/>
            <person name="Barry K.W."/>
            <person name="Cichocki N."/>
            <person name="Veneault-Fourrey C."/>
            <person name="LaButti K."/>
            <person name="Lindquist E.A."/>
            <person name="Lipzen A."/>
            <person name="Lundell T."/>
            <person name="Morin E."/>
            <person name="Murat C."/>
            <person name="Riley R."/>
            <person name="Ohm R."/>
            <person name="Sun H."/>
            <person name="Tunlid A."/>
            <person name="Henrissat B."/>
            <person name="Grigoriev I.V."/>
            <person name="Hibbett D.S."/>
            <person name="Martin F."/>
        </authorList>
    </citation>
    <scope>NUCLEOTIDE SEQUENCE [LARGE SCALE GENOMIC DNA]</scope>
    <source>
        <strain evidence="2 3">SS14</strain>
    </source>
</reference>
<evidence type="ECO:0000313" key="2">
    <source>
        <dbReference type="EMBL" id="KIJ26157.1"/>
    </source>
</evidence>
<feature type="compositionally biased region" description="Polar residues" evidence="1">
    <location>
        <begin position="93"/>
        <end position="112"/>
    </location>
</feature>
<accession>A0A0C9UAP3</accession>
<proteinExistence type="predicted"/>
<gene>
    <name evidence="2" type="ORF">M422DRAFT_272788</name>
</gene>
<protein>
    <submittedName>
        <fullName evidence="2">Uncharacterized protein</fullName>
    </submittedName>
</protein>
<keyword evidence="3" id="KW-1185">Reference proteome</keyword>
<feature type="compositionally biased region" description="Basic and acidic residues" evidence="1">
    <location>
        <begin position="208"/>
        <end position="221"/>
    </location>
</feature>